<evidence type="ECO:0000313" key="4">
    <source>
        <dbReference type="Proteomes" id="UP000268162"/>
    </source>
</evidence>
<dbReference type="OrthoDB" id="1877767at2759"/>
<protein>
    <recommendedName>
        <fullName evidence="2">Transcription factor TFIIIC triple barrel domain-containing protein</fullName>
    </recommendedName>
</protein>
<dbReference type="STRING" id="215637.A0A4P9ZWI0"/>
<evidence type="ECO:0000256" key="1">
    <source>
        <dbReference type="SAM" id="MobiDB-lite"/>
    </source>
</evidence>
<dbReference type="GO" id="GO:0000127">
    <property type="term" value="C:transcription factor TFIIIC complex"/>
    <property type="evidence" value="ECO:0007669"/>
    <property type="project" value="TreeGrafter"/>
</dbReference>
<dbReference type="InterPro" id="IPR019481">
    <property type="entry name" value="TFIIIC_triple_barrel"/>
</dbReference>
<dbReference type="AlphaFoldDB" id="A0A4P9ZWI0"/>
<accession>A0A4P9ZWI0</accession>
<feature type="compositionally biased region" description="Pro residues" evidence="1">
    <location>
        <begin position="1"/>
        <end position="12"/>
    </location>
</feature>
<dbReference type="Gene3D" id="2.60.40.4370">
    <property type="match status" value="1"/>
</dbReference>
<dbReference type="Proteomes" id="UP000268162">
    <property type="component" value="Unassembled WGS sequence"/>
</dbReference>
<organism evidence="3 4">
    <name type="scientific">Dimargaris cristalligena</name>
    <dbReference type="NCBI Taxonomy" id="215637"/>
    <lineage>
        <taxon>Eukaryota</taxon>
        <taxon>Fungi</taxon>
        <taxon>Fungi incertae sedis</taxon>
        <taxon>Zoopagomycota</taxon>
        <taxon>Kickxellomycotina</taxon>
        <taxon>Dimargaritomycetes</taxon>
        <taxon>Dimargaritales</taxon>
        <taxon>Dimargaritaceae</taxon>
        <taxon>Dimargaris</taxon>
    </lineage>
</organism>
<dbReference type="EMBL" id="ML002421">
    <property type="protein sequence ID" value="RKP37977.1"/>
    <property type="molecule type" value="Genomic_DNA"/>
</dbReference>
<feature type="domain" description="Transcription factor TFIIIC triple barrel" evidence="2">
    <location>
        <begin position="25"/>
        <end position="123"/>
    </location>
</feature>
<dbReference type="GO" id="GO:0006383">
    <property type="term" value="P:transcription by RNA polymerase III"/>
    <property type="evidence" value="ECO:0007669"/>
    <property type="project" value="InterPro"/>
</dbReference>
<sequence>MSSPEPSQPPPVSLEASDSEYEEVNEVTYVICDPQREINSDEPQLKPNVGYSITGLDSDTPYMVIDGITYRGEYEDALGSGLIFAVKGAPAQSDHDRTPPEAGPRLQYVDHTSKVLRLYPVILKPKASQ</sequence>
<proteinExistence type="predicted"/>
<dbReference type="InterPro" id="IPR042771">
    <property type="entry name" value="GTF3C6-like"/>
</dbReference>
<evidence type="ECO:0000259" key="2">
    <source>
        <dbReference type="Pfam" id="PF10419"/>
    </source>
</evidence>
<feature type="region of interest" description="Disordered" evidence="1">
    <location>
        <begin position="1"/>
        <end position="21"/>
    </location>
</feature>
<evidence type="ECO:0000313" key="3">
    <source>
        <dbReference type="EMBL" id="RKP37977.1"/>
    </source>
</evidence>
<reference evidence="4" key="1">
    <citation type="journal article" date="2018" name="Nat. Microbiol.">
        <title>Leveraging single-cell genomics to expand the fungal tree of life.</title>
        <authorList>
            <person name="Ahrendt S.R."/>
            <person name="Quandt C.A."/>
            <person name="Ciobanu D."/>
            <person name="Clum A."/>
            <person name="Salamov A."/>
            <person name="Andreopoulos B."/>
            <person name="Cheng J.F."/>
            <person name="Woyke T."/>
            <person name="Pelin A."/>
            <person name="Henrissat B."/>
            <person name="Reynolds N.K."/>
            <person name="Benny G.L."/>
            <person name="Smith M.E."/>
            <person name="James T.Y."/>
            <person name="Grigoriev I.V."/>
        </authorList>
    </citation>
    <scope>NUCLEOTIDE SEQUENCE [LARGE SCALE GENOMIC DNA]</scope>
    <source>
        <strain evidence="4">RSA 468</strain>
    </source>
</reference>
<dbReference type="PANTHER" id="PTHR21860">
    <property type="entry name" value="TRANSCRIPTION INITIATION FACTOR IIIC TFIIIC , POLYPEPTIDE 6-RELATED"/>
    <property type="match status" value="1"/>
</dbReference>
<dbReference type="PANTHER" id="PTHR21860:SF2">
    <property type="entry name" value="GENERAL TRANSCRIPTION FACTOR 3C POLYPEPTIDE 6"/>
    <property type="match status" value="1"/>
</dbReference>
<dbReference type="Pfam" id="PF10419">
    <property type="entry name" value="TFIIIC_sub6"/>
    <property type="match status" value="1"/>
</dbReference>
<name>A0A4P9ZWI0_9FUNG</name>
<keyword evidence="4" id="KW-1185">Reference proteome</keyword>
<gene>
    <name evidence="3" type="ORF">BJ085DRAFT_41152</name>
</gene>